<dbReference type="GO" id="GO:0006515">
    <property type="term" value="P:protein quality control for misfolded or incompletely synthesized proteins"/>
    <property type="evidence" value="ECO:0007669"/>
    <property type="project" value="TreeGrafter"/>
</dbReference>
<dbReference type="EC" id="2.3.2.27" evidence="2"/>
<dbReference type="InterPro" id="IPR019734">
    <property type="entry name" value="TPR_rpt"/>
</dbReference>
<dbReference type="GO" id="GO:0005737">
    <property type="term" value="C:cytoplasm"/>
    <property type="evidence" value="ECO:0007669"/>
    <property type="project" value="TreeGrafter"/>
</dbReference>
<evidence type="ECO:0000256" key="3">
    <source>
        <dbReference type="ARBA" id="ARBA00022679"/>
    </source>
</evidence>
<comment type="caution">
    <text evidence="6">The sequence shown here is derived from an EMBL/GenBank/DDBJ whole genome shotgun (WGS) entry which is preliminary data.</text>
</comment>
<protein>
    <recommendedName>
        <fullName evidence="2">RING-type E3 ubiquitin transferase</fullName>
        <ecNumber evidence="2">2.3.2.27</ecNumber>
    </recommendedName>
</protein>
<comment type="catalytic activity">
    <reaction evidence="1">
        <text>S-ubiquitinyl-[E2 ubiquitin-conjugating enzyme]-L-cysteine + [acceptor protein]-L-lysine = [E2 ubiquitin-conjugating enzyme]-L-cysteine + N(6)-ubiquitinyl-[acceptor protein]-L-lysine.</text>
        <dbReference type="EC" id="2.3.2.27"/>
    </reaction>
</comment>
<reference evidence="6 7" key="1">
    <citation type="journal article" date="2013" name="Curr. Biol.">
        <title>The Genome of the Foraminiferan Reticulomyxa filosa.</title>
        <authorList>
            <person name="Glockner G."/>
            <person name="Hulsmann N."/>
            <person name="Schleicher M."/>
            <person name="Noegel A.A."/>
            <person name="Eichinger L."/>
            <person name="Gallinger C."/>
            <person name="Pawlowski J."/>
            <person name="Sierra R."/>
            <person name="Euteneuer U."/>
            <person name="Pillet L."/>
            <person name="Moustafa A."/>
            <person name="Platzer M."/>
            <person name="Groth M."/>
            <person name="Szafranski K."/>
            <person name="Schliwa M."/>
        </authorList>
    </citation>
    <scope>NUCLEOTIDE SEQUENCE [LARGE SCALE GENOMIC DNA]</scope>
</reference>
<evidence type="ECO:0000256" key="2">
    <source>
        <dbReference type="ARBA" id="ARBA00012483"/>
    </source>
</evidence>
<dbReference type="PANTHER" id="PTHR46803">
    <property type="entry name" value="E3 UBIQUITIN-PROTEIN LIGASE CHIP"/>
    <property type="match status" value="1"/>
</dbReference>
<keyword evidence="7" id="KW-1185">Reference proteome</keyword>
<dbReference type="GO" id="GO:0000209">
    <property type="term" value="P:protein polyubiquitination"/>
    <property type="evidence" value="ECO:0007669"/>
    <property type="project" value="TreeGrafter"/>
</dbReference>
<dbReference type="GO" id="GO:0045862">
    <property type="term" value="P:positive regulation of proteolysis"/>
    <property type="evidence" value="ECO:0007669"/>
    <property type="project" value="TreeGrafter"/>
</dbReference>
<keyword evidence="4" id="KW-0677">Repeat</keyword>
<dbReference type="AlphaFoldDB" id="X6M6S4"/>
<dbReference type="GO" id="GO:0043161">
    <property type="term" value="P:proteasome-mediated ubiquitin-dependent protein catabolic process"/>
    <property type="evidence" value="ECO:0007669"/>
    <property type="project" value="TreeGrafter"/>
</dbReference>
<dbReference type="GO" id="GO:0071218">
    <property type="term" value="P:cellular response to misfolded protein"/>
    <property type="evidence" value="ECO:0007669"/>
    <property type="project" value="TreeGrafter"/>
</dbReference>
<keyword evidence="5" id="KW-0833">Ubl conjugation pathway</keyword>
<evidence type="ECO:0000256" key="4">
    <source>
        <dbReference type="ARBA" id="ARBA00022737"/>
    </source>
</evidence>
<dbReference type="PANTHER" id="PTHR46803:SF2">
    <property type="entry name" value="E3 UBIQUITIN-PROTEIN LIGASE CHIP"/>
    <property type="match status" value="1"/>
</dbReference>
<evidence type="ECO:0000256" key="5">
    <source>
        <dbReference type="ARBA" id="ARBA00022786"/>
    </source>
</evidence>
<evidence type="ECO:0000313" key="6">
    <source>
        <dbReference type="EMBL" id="ETO09693.1"/>
    </source>
</evidence>
<name>X6M6S4_RETFI</name>
<dbReference type="SMART" id="SM00028">
    <property type="entry name" value="TPR"/>
    <property type="match status" value="2"/>
</dbReference>
<dbReference type="OrthoDB" id="61240at2759"/>
<dbReference type="Proteomes" id="UP000023152">
    <property type="component" value="Unassembled WGS sequence"/>
</dbReference>
<evidence type="ECO:0000313" key="7">
    <source>
        <dbReference type="Proteomes" id="UP000023152"/>
    </source>
</evidence>
<accession>X6M6S4</accession>
<dbReference type="SUPFAM" id="SSF48452">
    <property type="entry name" value="TPR-like"/>
    <property type="match status" value="1"/>
</dbReference>
<keyword evidence="3" id="KW-0808">Transferase</keyword>
<proteinExistence type="predicted"/>
<dbReference type="GO" id="GO:0051087">
    <property type="term" value="F:protein-folding chaperone binding"/>
    <property type="evidence" value="ECO:0007669"/>
    <property type="project" value="TreeGrafter"/>
</dbReference>
<dbReference type="Gene3D" id="1.25.40.10">
    <property type="entry name" value="Tetratricopeptide repeat domain"/>
    <property type="match status" value="1"/>
</dbReference>
<organism evidence="6 7">
    <name type="scientific">Reticulomyxa filosa</name>
    <dbReference type="NCBI Taxonomy" id="46433"/>
    <lineage>
        <taxon>Eukaryota</taxon>
        <taxon>Sar</taxon>
        <taxon>Rhizaria</taxon>
        <taxon>Retaria</taxon>
        <taxon>Foraminifera</taxon>
        <taxon>Monothalamids</taxon>
        <taxon>Reticulomyxidae</taxon>
        <taxon>Reticulomyxa</taxon>
    </lineage>
</organism>
<sequence length="407" mass="47327">MSSGEVSEYRKQGKSFFEQQRYQDAIAMYLKAVTEKCDDISVMHYNISVCYDKLFEYSNALQHCMQAIESNPHIVKYYYLKALILFHQSNFLESVRAMRFIHYDDIKIEQESVDKFLELEKCVRLQFKEHIQKKVKRLPLQDLLKDQKKMSSSCEDSIRFACEKIGAKTEMLRTVCVIGGGIELQPHNISEFVSNLCTNLNMLHCVDKNFLEKPTKKRHLGTEKCYYRVICHSGCTFKESLTCNCAKAPMEVAIDLCIVINPDYNRHLESWVGVFRKLIDKNIQTIVLGHSMDCSLIEIEDILCELNAFLVVPTQLNPHTLHIKNSHITVFRGQMQGNAEANANNFCNDYKKMICEKGDKCENTDSKYPEQVQHDTEKIVPKREVTRESLQTRGFHFIDEQTNKKRK</sequence>
<dbReference type="EMBL" id="ASPP01023947">
    <property type="protein sequence ID" value="ETO09693.1"/>
    <property type="molecule type" value="Genomic_DNA"/>
</dbReference>
<gene>
    <name evidence="6" type="ORF">RFI_27685</name>
</gene>
<dbReference type="InterPro" id="IPR011990">
    <property type="entry name" value="TPR-like_helical_dom_sf"/>
</dbReference>
<dbReference type="GO" id="GO:0061630">
    <property type="term" value="F:ubiquitin protein ligase activity"/>
    <property type="evidence" value="ECO:0007669"/>
    <property type="project" value="UniProtKB-EC"/>
</dbReference>
<evidence type="ECO:0000256" key="1">
    <source>
        <dbReference type="ARBA" id="ARBA00000900"/>
    </source>
</evidence>